<keyword evidence="2" id="KW-0202">Cytokine</keyword>
<dbReference type="Proteomes" id="UP000228976">
    <property type="component" value="Unassembled WGS sequence"/>
</dbReference>
<comment type="catalytic activity">
    <reaction evidence="6">
        <text>L-dopachrome = 5,6-dihydroxyindole-2-carboxylate</text>
        <dbReference type="Rhea" id="RHEA:13041"/>
        <dbReference type="ChEBI" id="CHEBI:16875"/>
        <dbReference type="ChEBI" id="CHEBI:57509"/>
        <dbReference type="EC" id="5.3.3.12"/>
    </reaction>
</comment>
<dbReference type="GO" id="GO:0005615">
    <property type="term" value="C:extracellular space"/>
    <property type="evidence" value="ECO:0007669"/>
    <property type="project" value="UniProtKB-KW"/>
</dbReference>
<dbReference type="AlphaFoldDB" id="A0A261FCG5"/>
<reference evidence="12 13" key="1">
    <citation type="journal article" date="2017" name="BMC Genomics">
        <title>Comparative genomic and phylogenomic analyses of the Bifidobacteriaceae family.</title>
        <authorList>
            <person name="Lugli G.A."/>
            <person name="Milani C."/>
            <person name="Turroni F."/>
            <person name="Duranti S."/>
            <person name="Mancabelli L."/>
            <person name="Mangifesta M."/>
            <person name="Ferrario C."/>
            <person name="Modesto M."/>
            <person name="Mattarelli P."/>
            <person name="Jiri K."/>
            <person name="van Sinderen D."/>
            <person name="Ventura M."/>
        </authorList>
    </citation>
    <scope>NUCLEOTIDE SEQUENCE [LARGE SCALE GENOMIC DNA]</scope>
    <source>
        <strain evidence="12 13">LMG 21773</strain>
    </source>
</reference>
<dbReference type="OrthoDB" id="5769863at2"/>
<dbReference type="EC" id="5.3.3.12" evidence="7"/>
<evidence type="ECO:0000313" key="12">
    <source>
        <dbReference type="EMBL" id="OZG56804.1"/>
    </source>
</evidence>
<keyword evidence="13" id="KW-1185">Reference proteome</keyword>
<gene>
    <name evidence="12" type="ORF">AEAE_0113</name>
</gene>
<name>A0A261FCG5_9BIFI</name>
<dbReference type="InterPro" id="IPR001398">
    <property type="entry name" value="Macrophage_inhib_fac"/>
</dbReference>
<dbReference type="Gene3D" id="3.30.429.10">
    <property type="entry name" value="Macrophage Migration Inhibitory Factor"/>
    <property type="match status" value="1"/>
</dbReference>
<evidence type="ECO:0000256" key="9">
    <source>
        <dbReference type="ARBA" id="ARBA00041631"/>
    </source>
</evidence>
<evidence type="ECO:0000256" key="1">
    <source>
        <dbReference type="ARBA" id="ARBA00004613"/>
    </source>
</evidence>
<dbReference type="EC" id="5.3.2.1" evidence="8"/>
<evidence type="ECO:0000256" key="5">
    <source>
        <dbReference type="ARBA" id="ARBA00036735"/>
    </source>
</evidence>
<evidence type="ECO:0000256" key="6">
    <source>
        <dbReference type="ARBA" id="ARBA00036823"/>
    </source>
</evidence>
<comment type="subcellular location">
    <subcellularLocation>
        <location evidence="1">Secreted</location>
    </subcellularLocation>
</comment>
<keyword evidence="4" id="KW-0413">Isomerase</keyword>
<dbReference type="SUPFAM" id="SSF55331">
    <property type="entry name" value="Tautomerase/MIF"/>
    <property type="match status" value="1"/>
</dbReference>
<comment type="catalytic activity">
    <reaction evidence="5">
        <text>3-phenylpyruvate = enol-phenylpyruvate</text>
        <dbReference type="Rhea" id="RHEA:17097"/>
        <dbReference type="ChEBI" id="CHEBI:16815"/>
        <dbReference type="ChEBI" id="CHEBI:18005"/>
        <dbReference type="EC" id="5.3.2.1"/>
    </reaction>
</comment>
<evidence type="ECO:0000256" key="10">
    <source>
        <dbReference type="ARBA" id="ARBA00041912"/>
    </source>
</evidence>
<keyword evidence="3" id="KW-0964">Secreted</keyword>
<organism evidence="12 13">
    <name type="scientific">Aeriscardovia aeriphila</name>
    <dbReference type="NCBI Taxonomy" id="218139"/>
    <lineage>
        <taxon>Bacteria</taxon>
        <taxon>Bacillati</taxon>
        <taxon>Actinomycetota</taxon>
        <taxon>Actinomycetes</taxon>
        <taxon>Bifidobacteriales</taxon>
        <taxon>Bifidobacteriaceae</taxon>
        <taxon>Aeriscardovia</taxon>
    </lineage>
</organism>
<dbReference type="EMBL" id="MWWU01000001">
    <property type="protein sequence ID" value="OZG56804.1"/>
    <property type="molecule type" value="Genomic_DNA"/>
</dbReference>
<dbReference type="PANTHER" id="PTHR11954">
    <property type="entry name" value="D-DOPACHROME DECARBOXYLASE"/>
    <property type="match status" value="1"/>
</dbReference>
<sequence>MPCIITHTSQPISPEQRERMKAQFGKAIADLPGKSEMWLLCAFEDNVPMYFGGDDSEPVAFVEVNAYSTSEVPRSAWERLSADIQKIVSTELHVPTNRMYVREIASPDWGWNGGNF</sequence>
<evidence type="ECO:0000256" key="4">
    <source>
        <dbReference type="ARBA" id="ARBA00023235"/>
    </source>
</evidence>
<dbReference type="GO" id="GO:0005125">
    <property type="term" value="F:cytokine activity"/>
    <property type="evidence" value="ECO:0007669"/>
    <property type="project" value="UniProtKB-KW"/>
</dbReference>
<evidence type="ECO:0000256" key="7">
    <source>
        <dbReference type="ARBA" id="ARBA00038932"/>
    </source>
</evidence>
<evidence type="ECO:0000313" key="13">
    <source>
        <dbReference type="Proteomes" id="UP000228976"/>
    </source>
</evidence>
<dbReference type="GO" id="GO:0050178">
    <property type="term" value="F:phenylpyruvate tautomerase activity"/>
    <property type="evidence" value="ECO:0007669"/>
    <property type="project" value="UniProtKB-EC"/>
</dbReference>
<evidence type="ECO:0000256" key="11">
    <source>
        <dbReference type="ARBA" id="ARBA00042730"/>
    </source>
</evidence>
<evidence type="ECO:0000256" key="3">
    <source>
        <dbReference type="ARBA" id="ARBA00022525"/>
    </source>
</evidence>
<protein>
    <recommendedName>
        <fullName evidence="11">L-dopachrome isomerase</fullName>
        <ecNumber evidence="8">5.3.2.1</ecNumber>
        <ecNumber evidence="7">5.3.3.12</ecNumber>
    </recommendedName>
    <alternativeName>
        <fullName evidence="9">L-dopachrome tautomerase</fullName>
    </alternativeName>
    <alternativeName>
        <fullName evidence="10">Phenylpyruvate tautomerase</fullName>
    </alternativeName>
</protein>
<accession>A0A261FCG5</accession>
<comment type="caution">
    <text evidence="12">The sequence shown here is derived from an EMBL/GenBank/DDBJ whole genome shotgun (WGS) entry which is preliminary data.</text>
</comment>
<evidence type="ECO:0000256" key="2">
    <source>
        <dbReference type="ARBA" id="ARBA00022514"/>
    </source>
</evidence>
<proteinExistence type="predicted"/>
<dbReference type="GO" id="GO:0004167">
    <property type="term" value="F:dopachrome isomerase activity"/>
    <property type="evidence" value="ECO:0007669"/>
    <property type="project" value="UniProtKB-EC"/>
</dbReference>
<dbReference type="RefSeq" id="WP_094689238.1">
    <property type="nucleotide sequence ID" value="NZ_JACBYZ010000001.1"/>
</dbReference>
<dbReference type="InterPro" id="IPR014347">
    <property type="entry name" value="Tautomerase/MIF_sf"/>
</dbReference>
<dbReference type="PANTHER" id="PTHR11954:SF6">
    <property type="entry name" value="MACROPHAGE MIGRATION INHIBITORY FACTOR"/>
    <property type="match status" value="1"/>
</dbReference>
<evidence type="ECO:0000256" key="8">
    <source>
        <dbReference type="ARBA" id="ARBA00039086"/>
    </source>
</evidence>